<evidence type="ECO:0000259" key="2">
    <source>
        <dbReference type="PROSITE" id="PS50076"/>
    </source>
</evidence>
<dbReference type="CDD" id="cd06257">
    <property type="entry name" value="DnaJ"/>
    <property type="match status" value="1"/>
</dbReference>
<gene>
    <name evidence="3" type="ordered locus">Palpr_2274</name>
</gene>
<dbReference type="EMBL" id="CP002345">
    <property type="protein sequence ID" value="ADQ80410.1"/>
    <property type="molecule type" value="Genomic_DNA"/>
</dbReference>
<name>E4T6R6_PALPW</name>
<keyword evidence="4" id="KW-1185">Reference proteome</keyword>
<dbReference type="AlphaFoldDB" id="E4T6R6"/>
<dbReference type="Pfam" id="PF05099">
    <property type="entry name" value="TerB"/>
    <property type="match status" value="1"/>
</dbReference>
<evidence type="ECO:0000313" key="4">
    <source>
        <dbReference type="Proteomes" id="UP000008718"/>
    </source>
</evidence>
<dbReference type="KEGG" id="ppn:Palpr_2274"/>
<keyword evidence="3" id="KW-0346">Stress response</keyword>
<dbReference type="InterPro" id="IPR007791">
    <property type="entry name" value="DjlA_N"/>
</dbReference>
<dbReference type="eggNOG" id="COG1076">
    <property type="taxonomic scope" value="Bacteria"/>
</dbReference>
<keyword evidence="1" id="KW-0472">Membrane</keyword>
<evidence type="ECO:0000313" key="3">
    <source>
        <dbReference type="EMBL" id="ADQ80410.1"/>
    </source>
</evidence>
<dbReference type="CDD" id="cd07177">
    <property type="entry name" value="terB_like"/>
    <property type="match status" value="1"/>
</dbReference>
<accession>E4T6R6</accession>
<proteinExistence type="predicted"/>
<reference key="1">
    <citation type="submission" date="2010-11" db="EMBL/GenBank/DDBJ databases">
        <title>The complete genome of Paludibacter propionicigenes DSM 17365.</title>
        <authorList>
            <consortium name="US DOE Joint Genome Institute (JGI-PGF)"/>
            <person name="Lucas S."/>
            <person name="Copeland A."/>
            <person name="Lapidus A."/>
            <person name="Bruce D."/>
            <person name="Goodwin L."/>
            <person name="Pitluck S."/>
            <person name="Kyrpides N."/>
            <person name="Mavromatis K."/>
            <person name="Ivanova N."/>
            <person name="Munk A.C."/>
            <person name="Brettin T."/>
            <person name="Detter J.C."/>
            <person name="Han C."/>
            <person name="Tapia R."/>
            <person name="Land M."/>
            <person name="Hauser L."/>
            <person name="Markowitz V."/>
            <person name="Cheng J.-F."/>
            <person name="Hugenholtz P."/>
            <person name="Woyke T."/>
            <person name="Wu D."/>
            <person name="Gronow S."/>
            <person name="Wellnitz S."/>
            <person name="Brambilla E."/>
            <person name="Klenk H.-P."/>
            <person name="Eisen J.A."/>
        </authorList>
    </citation>
    <scope>NUCLEOTIDE SEQUENCE</scope>
    <source>
        <strain>WB4</strain>
    </source>
</reference>
<dbReference type="STRING" id="694427.Palpr_2274"/>
<dbReference type="PANTHER" id="PTHR24074">
    <property type="entry name" value="CO-CHAPERONE PROTEIN DJLA"/>
    <property type="match status" value="1"/>
</dbReference>
<dbReference type="PROSITE" id="PS50076">
    <property type="entry name" value="DNAJ_2"/>
    <property type="match status" value="1"/>
</dbReference>
<feature type="transmembrane region" description="Helical" evidence="1">
    <location>
        <begin position="12"/>
        <end position="32"/>
    </location>
</feature>
<dbReference type="InterPro" id="IPR036869">
    <property type="entry name" value="J_dom_sf"/>
</dbReference>
<dbReference type="RefSeq" id="WP_013445779.1">
    <property type="nucleotide sequence ID" value="NC_014734.1"/>
</dbReference>
<dbReference type="PRINTS" id="PR00625">
    <property type="entry name" value="JDOMAIN"/>
</dbReference>
<feature type="domain" description="J" evidence="2">
    <location>
        <begin position="178"/>
        <end position="240"/>
    </location>
</feature>
<dbReference type="OrthoDB" id="9779622at2"/>
<keyword evidence="1" id="KW-0812">Transmembrane</keyword>
<dbReference type="SUPFAM" id="SSF46565">
    <property type="entry name" value="Chaperone J-domain"/>
    <property type="match status" value="1"/>
</dbReference>
<sequence length="242" mass="26603">MGSFGKWIGGGLGWAVGGPIGALVGFALGSMFDGSVTAGTAQLPGHTAEGDFKMSLLVLVACIMKADGRVDKAELAVVKKFLVANFGEEGALDALQILKKLLDQPIDETEVAMQIGQNLNYSSKLELLHLLFNIAYADGEVVASELNTIQRIAQIFRIDRLDFESIKAPYMKHVDTNWAYKSLEIEPSATNEEIKKAYRKMAMKYHPDKVNDLGEEVKKSATEKFRSINEAYESLKKQRGIN</sequence>
<dbReference type="InterPro" id="IPR050817">
    <property type="entry name" value="DjlA_DnaK_co-chaperone"/>
</dbReference>
<dbReference type="Proteomes" id="UP000008718">
    <property type="component" value="Chromosome"/>
</dbReference>
<evidence type="ECO:0000256" key="1">
    <source>
        <dbReference type="SAM" id="Phobius"/>
    </source>
</evidence>
<dbReference type="SMART" id="SM00271">
    <property type="entry name" value="DnaJ"/>
    <property type="match status" value="1"/>
</dbReference>
<dbReference type="SUPFAM" id="SSF158682">
    <property type="entry name" value="TerB-like"/>
    <property type="match status" value="1"/>
</dbReference>
<dbReference type="Pfam" id="PF00226">
    <property type="entry name" value="DnaJ"/>
    <property type="match status" value="1"/>
</dbReference>
<dbReference type="InterPro" id="IPR029024">
    <property type="entry name" value="TerB-like"/>
</dbReference>
<keyword evidence="1" id="KW-1133">Transmembrane helix</keyword>
<dbReference type="InterPro" id="IPR001623">
    <property type="entry name" value="DnaJ_domain"/>
</dbReference>
<dbReference type="HOGENOM" id="CLU_066221_2_0_10"/>
<dbReference type="Gene3D" id="1.10.287.110">
    <property type="entry name" value="DnaJ domain"/>
    <property type="match status" value="1"/>
</dbReference>
<dbReference type="Gene3D" id="1.10.3680.10">
    <property type="entry name" value="TerB-like"/>
    <property type="match status" value="1"/>
</dbReference>
<organism evidence="3 4">
    <name type="scientific">Paludibacter propionicigenes (strain DSM 17365 / JCM 13257 / WB4)</name>
    <dbReference type="NCBI Taxonomy" id="694427"/>
    <lineage>
        <taxon>Bacteria</taxon>
        <taxon>Pseudomonadati</taxon>
        <taxon>Bacteroidota</taxon>
        <taxon>Bacteroidia</taxon>
        <taxon>Bacteroidales</taxon>
        <taxon>Paludibacteraceae</taxon>
        <taxon>Paludibacter</taxon>
    </lineage>
</organism>
<reference evidence="3 4" key="2">
    <citation type="journal article" date="2011" name="Stand. Genomic Sci.">
        <title>Complete genome sequence of Paludibacter propionicigenes type strain (WB4).</title>
        <authorList>
            <person name="Gronow S."/>
            <person name="Munk C."/>
            <person name="Lapidus A."/>
            <person name="Nolan M."/>
            <person name="Lucas S."/>
            <person name="Hammon N."/>
            <person name="Deshpande S."/>
            <person name="Cheng J.F."/>
            <person name="Tapia R."/>
            <person name="Han C."/>
            <person name="Goodwin L."/>
            <person name="Pitluck S."/>
            <person name="Liolios K."/>
            <person name="Ivanova N."/>
            <person name="Mavromatis K."/>
            <person name="Mikhailova N."/>
            <person name="Pati A."/>
            <person name="Chen A."/>
            <person name="Palaniappan K."/>
            <person name="Land M."/>
            <person name="Hauser L."/>
            <person name="Chang Y.J."/>
            <person name="Jeffries C.D."/>
            <person name="Brambilla E."/>
            <person name="Rohde M."/>
            <person name="Goker M."/>
            <person name="Detter J.C."/>
            <person name="Woyke T."/>
            <person name="Bristow J."/>
            <person name="Eisen J.A."/>
            <person name="Markowitz V."/>
            <person name="Hugenholtz P."/>
            <person name="Kyrpides N.C."/>
            <person name="Klenk H.P."/>
        </authorList>
    </citation>
    <scope>NUCLEOTIDE SEQUENCE [LARGE SCALE GENOMIC DNA]</scope>
    <source>
        <strain evidence="4">DSM 17365 / JCM 13257 / WB4</strain>
    </source>
</reference>
<protein>
    <submittedName>
        <fullName evidence="3">Heat shock protein DnaJ domain protein</fullName>
    </submittedName>
</protein>